<reference evidence="1" key="1">
    <citation type="journal article" date="2014" name="Front. Microbiol.">
        <title>High frequency of phylogenetically diverse reductive dehalogenase-homologous genes in deep subseafloor sedimentary metagenomes.</title>
        <authorList>
            <person name="Kawai M."/>
            <person name="Futagami T."/>
            <person name="Toyoda A."/>
            <person name="Takaki Y."/>
            <person name="Nishi S."/>
            <person name="Hori S."/>
            <person name="Arai W."/>
            <person name="Tsubouchi T."/>
            <person name="Morono Y."/>
            <person name="Uchiyama I."/>
            <person name="Ito T."/>
            <person name="Fujiyama A."/>
            <person name="Inagaki F."/>
            <person name="Takami H."/>
        </authorList>
    </citation>
    <scope>NUCLEOTIDE SEQUENCE</scope>
    <source>
        <strain evidence="1">Expedition CK06-06</strain>
    </source>
</reference>
<feature type="non-terminal residue" evidence="1">
    <location>
        <position position="1"/>
    </location>
</feature>
<organism evidence="1">
    <name type="scientific">marine sediment metagenome</name>
    <dbReference type="NCBI Taxonomy" id="412755"/>
    <lineage>
        <taxon>unclassified sequences</taxon>
        <taxon>metagenomes</taxon>
        <taxon>ecological metagenomes</taxon>
    </lineage>
</organism>
<sequence>FSFLMVLDDRKVPLLEHSLGVLKESHDAMCALTMSNGYMVSVQDLRGNTFPTWRFGGILPENMVNPVGANAFFLKINTRDAEKMETTVEVRNQIKDSRQMTPFNEAYGIRNPPWLRMDLNQGLVAGPIRADPIPLKFADNGNTLMF</sequence>
<evidence type="ECO:0000313" key="1">
    <source>
        <dbReference type="EMBL" id="GAH16607.1"/>
    </source>
</evidence>
<protein>
    <submittedName>
        <fullName evidence="1">Uncharacterized protein</fullName>
    </submittedName>
</protein>
<comment type="caution">
    <text evidence="1">The sequence shown here is derived from an EMBL/GenBank/DDBJ whole genome shotgun (WGS) entry which is preliminary data.</text>
</comment>
<dbReference type="AlphaFoldDB" id="X1D8Q4"/>
<name>X1D8Q4_9ZZZZ</name>
<dbReference type="EMBL" id="BART01030356">
    <property type="protein sequence ID" value="GAH16607.1"/>
    <property type="molecule type" value="Genomic_DNA"/>
</dbReference>
<proteinExistence type="predicted"/>
<accession>X1D8Q4</accession>
<gene>
    <name evidence="1" type="ORF">S01H4_53031</name>
</gene>